<keyword evidence="3" id="KW-0687">Ribonucleoprotein</keyword>
<organism evidence="6 7">
    <name type="scientific">Micavibrio aeruginosavorus (strain ARL-13)</name>
    <dbReference type="NCBI Taxonomy" id="856793"/>
    <lineage>
        <taxon>Bacteria</taxon>
        <taxon>Pseudomonadati</taxon>
        <taxon>Bdellovibrionota</taxon>
        <taxon>Bdellovibrionia</taxon>
        <taxon>Bdellovibrionales</taxon>
        <taxon>Pseudobdellovibrionaceae</taxon>
        <taxon>Micavibrio</taxon>
    </lineage>
</organism>
<dbReference type="PANTHER" id="PTHR15238:SF1">
    <property type="entry name" value="LARGE RIBOSOMAL SUBUNIT PROTEIN BL33M"/>
    <property type="match status" value="1"/>
</dbReference>
<evidence type="ECO:0000256" key="2">
    <source>
        <dbReference type="ARBA" id="ARBA00022980"/>
    </source>
</evidence>
<evidence type="ECO:0000313" key="6">
    <source>
        <dbReference type="EMBL" id="AEP10263.1"/>
    </source>
</evidence>
<evidence type="ECO:0000313" key="7">
    <source>
        <dbReference type="Proteomes" id="UP000009286"/>
    </source>
</evidence>
<keyword evidence="2 6" id="KW-0689">Ribosomal protein</keyword>
<dbReference type="EMBL" id="CP002382">
    <property type="protein sequence ID" value="AEP10263.1"/>
    <property type="molecule type" value="Genomic_DNA"/>
</dbReference>
<keyword evidence="7" id="KW-1185">Reference proteome</keyword>
<dbReference type="RefSeq" id="WP_014103486.1">
    <property type="nucleotide sequence ID" value="NC_016026.1"/>
</dbReference>
<dbReference type="GO" id="GO:0003735">
    <property type="term" value="F:structural constituent of ribosome"/>
    <property type="evidence" value="ECO:0007669"/>
    <property type="project" value="InterPro"/>
</dbReference>
<dbReference type="KEGG" id="mai:MICA_1954"/>
<dbReference type="PANTHER" id="PTHR15238">
    <property type="entry name" value="54S RIBOSOMAL PROTEIN L39, MITOCHONDRIAL"/>
    <property type="match status" value="1"/>
</dbReference>
<dbReference type="AlphaFoldDB" id="G2KNL8"/>
<sequence>MAKKGNAVKVRMESSAGTGFRYYTKQNAKAQGKKLELKKFDPWAIHPETGKKGAHVLFEQKKMPPSKK</sequence>
<dbReference type="STRING" id="856793.MICA_1954"/>
<dbReference type="InterPro" id="IPR038584">
    <property type="entry name" value="Ribosomal_bL33_sf"/>
</dbReference>
<dbReference type="HOGENOM" id="CLU_190949_1_0_5"/>
<comment type="similarity">
    <text evidence="1">Belongs to the bacterial ribosomal protein bL33 family.</text>
</comment>
<dbReference type="Proteomes" id="UP000009286">
    <property type="component" value="Chromosome"/>
</dbReference>
<dbReference type="eggNOG" id="COG0267">
    <property type="taxonomic scope" value="Bacteria"/>
</dbReference>
<name>G2KNL8_MICAA</name>
<dbReference type="InterPro" id="IPR001705">
    <property type="entry name" value="Ribosomal_bL33"/>
</dbReference>
<evidence type="ECO:0000256" key="5">
    <source>
        <dbReference type="ARBA" id="ARBA00035488"/>
    </source>
</evidence>
<dbReference type="InterPro" id="IPR011332">
    <property type="entry name" value="Ribosomal_zn-bd"/>
</dbReference>
<dbReference type="Gene3D" id="2.20.28.120">
    <property type="entry name" value="Ribosomal protein L33"/>
    <property type="match status" value="1"/>
</dbReference>
<evidence type="ECO:0000256" key="1">
    <source>
        <dbReference type="ARBA" id="ARBA00007596"/>
    </source>
</evidence>
<evidence type="ECO:0000256" key="3">
    <source>
        <dbReference type="ARBA" id="ARBA00023274"/>
    </source>
</evidence>
<protein>
    <recommendedName>
        <fullName evidence="4">Large ribosomal subunit protein bL33</fullName>
    </recommendedName>
    <alternativeName>
        <fullName evidence="5">50S ribosomal protein L33</fullName>
    </alternativeName>
</protein>
<dbReference type="NCBIfam" id="TIGR01023">
    <property type="entry name" value="rpmG_bact"/>
    <property type="match status" value="1"/>
</dbReference>
<dbReference type="GO" id="GO:0022625">
    <property type="term" value="C:cytosolic large ribosomal subunit"/>
    <property type="evidence" value="ECO:0007669"/>
    <property type="project" value="TreeGrafter"/>
</dbReference>
<dbReference type="Pfam" id="PF00471">
    <property type="entry name" value="Ribosomal_L33"/>
    <property type="match status" value="1"/>
</dbReference>
<dbReference type="SUPFAM" id="SSF57829">
    <property type="entry name" value="Zn-binding ribosomal proteins"/>
    <property type="match status" value="1"/>
</dbReference>
<reference evidence="6 7" key="1">
    <citation type="journal article" date="2011" name="BMC Genomics">
        <title>Genomic insights into an obligate epibiotic bacterial predator: Micavibrio aeruginosavorus ARL-13.</title>
        <authorList>
            <person name="Wang Z."/>
            <person name="Kadouri D."/>
            <person name="Wu M."/>
        </authorList>
    </citation>
    <scope>NUCLEOTIDE SEQUENCE [LARGE SCALE GENOMIC DNA]</scope>
    <source>
        <strain evidence="6 7">ARL-13</strain>
    </source>
</reference>
<accession>G2KNL8</accession>
<evidence type="ECO:0000256" key="4">
    <source>
        <dbReference type="ARBA" id="ARBA00035176"/>
    </source>
</evidence>
<dbReference type="OrthoDB" id="21586at2"/>
<gene>
    <name evidence="6" type="primary">rpmG</name>
    <name evidence="6" type="ordered locus">MICA_1954</name>
</gene>
<proteinExistence type="inferred from homology"/>
<dbReference type="GO" id="GO:0006412">
    <property type="term" value="P:translation"/>
    <property type="evidence" value="ECO:0007669"/>
    <property type="project" value="InterPro"/>
</dbReference>